<dbReference type="GO" id="GO:0016020">
    <property type="term" value="C:membrane"/>
    <property type="evidence" value="ECO:0007669"/>
    <property type="project" value="TreeGrafter"/>
</dbReference>
<reference evidence="4" key="2">
    <citation type="submission" date="2025-09" db="UniProtKB">
        <authorList>
            <consortium name="Ensembl"/>
        </authorList>
    </citation>
    <scope>IDENTIFICATION</scope>
</reference>
<organism evidence="4 5">
    <name type="scientific">Fundulus heteroclitus</name>
    <name type="common">Killifish</name>
    <name type="synonym">Mummichog</name>
    <dbReference type="NCBI Taxonomy" id="8078"/>
    <lineage>
        <taxon>Eukaryota</taxon>
        <taxon>Metazoa</taxon>
        <taxon>Chordata</taxon>
        <taxon>Craniata</taxon>
        <taxon>Vertebrata</taxon>
        <taxon>Euteleostomi</taxon>
        <taxon>Actinopterygii</taxon>
        <taxon>Neopterygii</taxon>
        <taxon>Teleostei</taxon>
        <taxon>Neoteleostei</taxon>
        <taxon>Acanthomorphata</taxon>
        <taxon>Ovalentaria</taxon>
        <taxon>Atherinomorphae</taxon>
        <taxon>Cyprinodontiformes</taxon>
        <taxon>Fundulidae</taxon>
        <taxon>Fundulus</taxon>
    </lineage>
</organism>
<evidence type="ECO:0000313" key="5">
    <source>
        <dbReference type="Proteomes" id="UP000265000"/>
    </source>
</evidence>
<sequence length="347" mass="39232">MVVLQLQSNATGQILTAFKFSQLNIDSGLPDSTIFVLKRCLRGPKSNSACGGEESRGSNARQSEPHLDTSTFALSGDSAHNQAMVHWSGQNSSVILILTKLYDFNLGAVTESSLWRSTDYGSTYTKLNDKVGSRTVLSYLYVCPTNKQKILMLSDPEVESAVLISSDEGASFAKYPINFNVLSLLFHPAQENWMLAYSHDYKLYSSMNFGKEWQLVHENVMPGRFYCLNVRGINLLLIDFLLPPSGAQYVKCRAQRCTEGNRQYLFPGHVDTNSLVVQDEYVFTQSGRASYFVSYMRESFRQMKLPKYCLPKVRKNFYHQCKAQSVIAFSFWGPDFPLTSVISIYYL</sequence>
<dbReference type="AlphaFoldDB" id="A0A3Q2PG88"/>
<dbReference type="Gene3D" id="2.130.10.10">
    <property type="entry name" value="YVTN repeat-like/Quinoprotein amine dehydrogenase"/>
    <property type="match status" value="1"/>
</dbReference>
<dbReference type="SUPFAM" id="SSF110296">
    <property type="entry name" value="Oligoxyloglucan reducing end-specific cellobiohydrolase"/>
    <property type="match status" value="1"/>
</dbReference>
<proteinExistence type="predicted"/>
<dbReference type="PANTHER" id="PTHR12106:SF10">
    <property type="entry name" value="VPS10 DOMAIN-CONTAINING RECEPTOR SORCS3"/>
    <property type="match status" value="1"/>
</dbReference>
<reference evidence="4" key="1">
    <citation type="submission" date="2025-08" db="UniProtKB">
        <authorList>
            <consortium name="Ensembl"/>
        </authorList>
    </citation>
    <scope>IDENTIFICATION</scope>
</reference>
<keyword evidence="1" id="KW-0677">Repeat</keyword>
<feature type="domain" description="Sortilin N-terminal" evidence="3">
    <location>
        <begin position="113"/>
        <end position="318"/>
    </location>
</feature>
<feature type="region of interest" description="Disordered" evidence="2">
    <location>
        <begin position="45"/>
        <end position="65"/>
    </location>
</feature>
<dbReference type="GeneTree" id="ENSGT01030000234563"/>
<evidence type="ECO:0000259" key="3">
    <source>
        <dbReference type="Pfam" id="PF15902"/>
    </source>
</evidence>
<dbReference type="InterPro" id="IPR050310">
    <property type="entry name" value="VPS10-sortilin"/>
</dbReference>
<evidence type="ECO:0000313" key="4">
    <source>
        <dbReference type="Ensembl" id="ENSFHEP00000011609.1"/>
    </source>
</evidence>
<evidence type="ECO:0000256" key="2">
    <source>
        <dbReference type="SAM" id="MobiDB-lite"/>
    </source>
</evidence>
<dbReference type="STRING" id="8078.ENSFHEP00000011609"/>
<name>A0A3Q2PG88_FUNHE</name>
<dbReference type="InterPro" id="IPR031778">
    <property type="entry name" value="Sortilin_N"/>
</dbReference>
<accession>A0A3Q2PG88</accession>
<dbReference type="InterPro" id="IPR015943">
    <property type="entry name" value="WD40/YVTN_repeat-like_dom_sf"/>
</dbReference>
<dbReference type="Ensembl" id="ENSFHET00000031662.1">
    <property type="protein sequence ID" value="ENSFHEP00000011609.1"/>
    <property type="gene ID" value="ENSFHEG00000000294.1"/>
</dbReference>
<dbReference type="PANTHER" id="PTHR12106">
    <property type="entry name" value="SORTILIN RELATED"/>
    <property type="match status" value="1"/>
</dbReference>
<protein>
    <recommendedName>
        <fullName evidence="3">Sortilin N-terminal domain-containing protein</fullName>
    </recommendedName>
</protein>
<evidence type="ECO:0000256" key="1">
    <source>
        <dbReference type="ARBA" id="ARBA00022737"/>
    </source>
</evidence>
<dbReference type="Pfam" id="PF15902">
    <property type="entry name" value="Sortilin-Vps10"/>
    <property type="match status" value="1"/>
</dbReference>
<keyword evidence="5" id="KW-1185">Reference proteome</keyword>
<dbReference type="Proteomes" id="UP000265000">
    <property type="component" value="Unplaced"/>
</dbReference>